<evidence type="ECO:0000313" key="3">
    <source>
        <dbReference type="Proteomes" id="UP000595703"/>
    </source>
</evidence>
<organism evidence="2 3">
    <name type="scientific">Actinacidiphila reveromycinica</name>
    <dbReference type="NCBI Taxonomy" id="659352"/>
    <lineage>
        <taxon>Bacteria</taxon>
        <taxon>Bacillati</taxon>
        <taxon>Actinomycetota</taxon>
        <taxon>Actinomycetes</taxon>
        <taxon>Kitasatosporales</taxon>
        <taxon>Streptomycetaceae</taxon>
        <taxon>Actinacidiphila</taxon>
    </lineage>
</organism>
<dbReference type="InterPro" id="IPR003848">
    <property type="entry name" value="DUF218"/>
</dbReference>
<dbReference type="Proteomes" id="UP000595703">
    <property type="component" value="Chromosome"/>
</dbReference>
<dbReference type="InterPro" id="IPR051599">
    <property type="entry name" value="Cell_Envelope_Assoc"/>
</dbReference>
<evidence type="ECO:0000259" key="1">
    <source>
        <dbReference type="Pfam" id="PF02698"/>
    </source>
</evidence>
<gene>
    <name evidence="2" type="ORF">RVR_1228</name>
</gene>
<keyword evidence="3" id="KW-1185">Reference proteome</keyword>
<reference evidence="2 3" key="3">
    <citation type="journal article" date="2011" name="Nat. Chem. Biol.">
        <title>Reveromycin A biosynthesis uses RevG and RevJ for stereospecific spiroacetal formation.</title>
        <authorList>
            <person name="Takahashi S."/>
            <person name="Toyoda A."/>
            <person name="Sekiyama Y."/>
            <person name="Takagi H."/>
            <person name="Nogawa T."/>
            <person name="Uramoto M."/>
            <person name="Suzuki R."/>
            <person name="Koshino H."/>
            <person name="Kumano T."/>
            <person name="Panthee S."/>
            <person name="Dairi T."/>
            <person name="Ishikawa J."/>
            <person name="Ikeda H."/>
            <person name="Sakaki Y."/>
            <person name="Osada H."/>
        </authorList>
    </citation>
    <scope>NUCLEOTIDE SEQUENCE [LARGE SCALE GENOMIC DNA]</scope>
    <source>
        <strain evidence="2 3">SN-593</strain>
    </source>
</reference>
<dbReference type="PANTHER" id="PTHR30336">
    <property type="entry name" value="INNER MEMBRANE PROTEIN, PROBABLE PERMEASE"/>
    <property type="match status" value="1"/>
</dbReference>
<proteinExistence type="predicted"/>
<dbReference type="CDD" id="cd06259">
    <property type="entry name" value="YdcF-like"/>
    <property type="match status" value="1"/>
</dbReference>
<dbReference type="GO" id="GO:0005886">
    <property type="term" value="C:plasma membrane"/>
    <property type="evidence" value="ECO:0007669"/>
    <property type="project" value="TreeGrafter"/>
</dbReference>
<evidence type="ECO:0000313" key="2">
    <source>
        <dbReference type="EMBL" id="BBA96089.1"/>
    </source>
</evidence>
<dbReference type="PANTHER" id="PTHR30336:SF20">
    <property type="entry name" value="DUF218 DOMAIN-CONTAINING PROTEIN"/>
    <property type="match status" value="1"/>
</dbReference>
<protein>
    <recommendedName>
        <fullName evidence="1">DUF218 domain-containing protein</fullName>
    </recommendedName>
</protein>
<feature type="domain" description="DUF218" evidence="1">
    <location>
        <begin position="29"/>
        <end position="145"/>
    </location>
</feature>
<name>A0A7U3UP06_9ACTN</name>
<reference evidence="2 3" key="1">
    <citation type="journal article" date="2010" name="J. Bacteriol.">
        <title>Biochemical characterization of a novel indole prenyltransferase from Streptomyces sp. SN-593.</title>
        <authorList>
            <person name="Takahashi S."/>
            <person name="Takagi H."/>
            <person name="Toyoda A."/>
            <person name="Uramoto M."/>
            <person name="Nogawa T."/>
            <person name="Ueki M."/>
            <person name="Sakaki Y."/>
            <person name="Osada H."/>
        </authorList>
    </citation>
    <scope>NUCLEOTIDE SEQUENCE [LARGE SCALE GENOMIC DNA]</scope>
    <source>
        <strain evidence="2 3">SN-593</strain>
    </source>
</reference>
<sequence>MTAQPPVRADVLLLWDYLRMHHVPRPCSVVIALGSHDLTVADTAADLYARGMAPLVVMTGATSPTSAARMPRGEAVHYRERALDRGVPDSAVLLEPEARNTGENITKSRELLAANGVEVASILLVSKPYEERRAYATLRKVWPSVDAVCASVRLSYDDYVSAIGDEDMVIAMMVGATQRIMIYPARGLTVEQPVPTQVRAAYARLRDHGFTGRLARDETE</sequence>
<dbReference type="EMBL" id="AP018365">
    <property type="protein sequence ID" value="BBA96089.1"/>
    <property type="molecule type" value="Genomic_DNA"/>
</dbReference>
<dbReference type="Pfam" id="PF02698">
    <property type="entry name" value="DUF218"/>
    <property type="match status" value="1"/>
</dbReference>
<reference evidence="2 3" key="4">
    <citation type="journal article" date="2020" name="Sci. Rep.">
        <title>beta-carboline chemical signals induce reveromycin production through a LuxR family regulator in Streptomyces sp. SN-593.</title>
        <authorList>
            <person name="Panthee S."/>
            <person name="Kito N."/>
            <person name="Hayashi T."/>
            <person name="Shimizu T."/>
            <person name="Ishikawa J."/>
            <person name="Hamamoto H."/>
            <person name="Osada H."/>
            <person name="Takahashi S."/>
        </authorList>
    </citation>
    <scope>NUCLEOTIDE SEQUENCE [LARGE SCALE GENOMIC DNA]</scope>
    <source>
        <strain evidence="2 3">SN-593</strain>
    </source>
</reference>
<reference evidence="2 3" key="2">
    <citation type="journal article" date="2011" name="J. Antibiot.">
        <title>Furaquinocins I and J: novel polyketide isoprenoid hybrid compounds from Streptomyces reveromyceticus SN-593.</title>
        <authorList>
            <person name="Panthee S."/>
            <person name="Takahashi S."/>
            <person name="Takagi H."/>
            <person name="Nogawa T."/>
            <person name="Oowada E."/>
            <person name="Uramoto M."/>
            <person name="Osada H."/>
        </authorList>
    </citation>
    <scope>NUCLEOTIDE SEQUENCE [LARGE SCALE GENOMIC DNA]</scope>
    <source>
        <strain evidence="2 3">SN-593</strain>
    </source>
</reference>
<dbReference type="Gene3D" id="3.40.50.620">
    <property type="entry name" value="HUPs"/>
    <property type="match status" value="1"/>
</dbReference>
<dbReference type="InterPro" id="IPR014729">
    <property type="entry name" value="Rossmann-like_a/b/a_fold"/>
</dbReference>
<accession>A0A7U3UP06</accession>
<dbReference type="KEGG" id="arev:RVR_1228"/>
<dbReference type="AlphaFoldDB" id="A0A7U3UP06"/>